<feature type="compositionally biased region" description="Basic residues" evidence="1">
    <location>
        <begin position="400"/>
        <end position="413"/>
    </location>
</feature>
<sequence>MDLSSDHRRPSTPPDTMDYLANVAAVLQLVREDRNPIVVGGVMKNEFRFGATSNEAERQETLLAQDEQYQDLVEEFSTTRHLTTVGEAMDLQQVEAVIEQNPDRAFKVWLIAGSFLSNYCTPAMERRASGLSGHNSDHDWVSARQRKMQNHELNAFAEVVFRFVKSTGGPEVWDQATYAHRRAAFAWCYDDSPLEVSARLLRKWTEINVSGILCVDIRKCPQAAPWRRFLRERFLDLCELSYRCKVMEPTEEMNDLRQTTWKWLTRISSEDLDMDLGKYSRMGLQDTDVPICENAFDASRGRYGALPRPVNSPSDARSGKSRPAKVQGTEGGWRKEDESTGEEESAGEEVVGKESSAEGAKSQVAGSETALDTLSLLDERAKRRGIVERILAMIDAPVSTKKKSKQPASRSRKRAVDSKGDQRATKRGRKA</sequence>
<feature type="region of interest" description="Disordered" evidence="1">
    <location>
        <begin position="303"/>
        <end position="376"/>
    </location>
</feature>
<evidence type="ECO:0000256" key="1">
    <source>
        <dbReference type="SAM" id="MobiDB-lite"/>
    </source>
</evidence>
<gene>
    <name evidence="2" type="ORF">B0A50_07677</name>
</gene>
<feature type="compositionally biased region" description="Basic and acidic residues" evidence="1">
    <location>
        <begin position="414"/>
        <end position="424"/>
    </location>
</feature>
<accession>A0A4U0TMJ2</accession>
<proteinExistence type="predicted"/>
<reference evidence="2 3" key="1">
    <citation type="submission" date="2017-03" db="EMBL/GenBank/DDBJ databases">
        <title>Genomes of endolithic fungi from Antarctica.</title>
        <authorList>
            <person name="Coleine C."/>
            <person name="Masonjones S."/>
            <person name="Stajich J.E."/>
        </authorList>
    </citation>
    <scope>NUCLEOTIDE SEQUENCE [LARGE SCALE GENOMIC DNA]</scope>
    <source>
        <strain evidence="2 3">CCFEE 6315</strain>
    </source>
</reference>
<evidence type="ECO:0000313" key="3">
    <source>
        <dbReference type="Proteomes" id="UP000308549"/>
    </source>
</evidence>
<protein>
    <submittedName>
        <fullName evidence="2">Uncharacterized protein</fullName>
    </submittedName>
</protein>
<dbReference type="EMBL" id="NAJL01000063">
    <property type="protein sequence ID" value="TKA22935.1"/>
    <property type="molecule type" value="Genomic_DNA"/>
</dbReference>
<keyword evidence="3" id="KW-1185">Reference proteome</keyword>
<comment type="caution">
    <text evidence="2">The sequence shown here is derived from an EMBL/GenBank/DDBJ whole genome shotgun (WGS) entry which is preliminary data.</text>
</comment>
<dbReference type="Proteomes" id="UP000308549">
    <property type="component" value="Unassembled WGS sequence"/>
</dbReference>
<dbReference type="AlphaFoldDB" id="A0A4U0TMJ2"/>
<name>A0A4U0TMJ2_9PEZI</name>
<feature type="region of interest" description="Disordered" evidence="1">
    <location>
        <begin position="393"/>
        <end position="431"/>
    </location>
</feature>
<evidence type="ECO:0000313" key="2">
    <source>
        <dbReference type="EMBL" id="TKA22935.1"/>
    </source>
</evidence>
<organism evidence="2 3">
    <name type="scientific">Salinomyces thailandicus</name>
    <dbReference type="NCBI Taxonomy" id="706561"/>
    <lineage>
        <taxon>Eukaryota</taxon>
        <taxon>Fungi</taxon>
        <taxon>Dikarya</taxon>
        <taxon>Ascomycota</taxon>
        <taxon>Pezizomycotina</taxon>
        <taxon>Dothideomycetes</taxon>
        <taxon>Dothideomycetidae</taxon>
        <taxon>Mycosphaerellales</taxon>
        <taxon>Teratosphaeriaceae</taxon>
        <taxon>Salinomyces</taxon>
    </lineage>
</organism>